<evidence type="ECO:0000256" key="4">
    <source>
        <dbReference type="ARBA" id="ARBA00022490"/>
    </source>
</evidence>
<name>A0AAN8XRW6_HALRR</name>
<evidence type="ECO:0000256" key="3">
    <source>
        <dbReference type="ARBA" id="ARBA00009291"/>
    </source>
</evidence>
<keyword evidence="5" id="KW-0130">Cell adhesion</keyword>
<dbReference type="InterPro" id="IPR052300">
    <property type="entry name" value="Adhesion_Centrosome_assoc"/>
</dbReference>
<sequence length="774" mass="87196">MSDKKSQLTFLVSLCDASGLQNEVSQRYSQGPESLPYFCTRNNIHSAVAYLSQELMGMGLNCNFIDSGSQKVNLVAVINACWEVMHLYQTSVRDTNSLIDQRSRYASDLSHCQNTLRDLRETVAEKERLVCDAQERERQAATISKNLNAKFKTEKDEVRRLNSVLQQRETHHEHELRKKETENNRLRERLRRLVPGERQCEARPVNISLSNTLTRSNRSRAKWKTEATGIRHEEDLHQKVISQYETWVGQLSDENDQLKSYLASITTQISKLVTKYAHKENNVTSDGEMNSSMFSCDSLENPLFNLEFPSVREQVQQTLEDHLKVIVQLLEDKSNRAIVEGKECVILKKEVEDLHIQLAARTECLTSTNTSKEKGKNDVRFLENSYFVEELAVLEKKKEQLETEKKSLHEERENFTNAAVRLNKDKAAFEAEKVEFLKRQFLKELPPTLSSADVVSANESAGSLSSESLGEFFSISPLKSFAVPTITPPRGNINCTKMSTPIVLGPTGLHKQQRDMYSDSASRNHLCRYKSAPVSRASSIPRQDESEEGEASALPPCSSRSSTLERRRKAKSAVASARYRSQSQNRLDLLKDSGLLHSTVNYSFEPGQADGELLVSKDSENLAQTPSPYKPGPENLAYFADGYRDDFINFRLANSPSSAKKRLTVPQASSDGKSFQNMFYGNDSVAGETSKLKSLEADLLNLITKIGQQHGEAVGSLNDNPSAYEDSNARKLRRPPVKSLTSAPSSLSSSRRSSQDFSARDDQKENMHKQLIRK</sequence>
<proteinExistence type="inferred from homology"/>
<feature type="coiled-coil region" evidence="9">
    <location>
        <begin position="384"/>
        <end position="432"/>
    </location>
</feature>
<feature type="region of interest" description="Disordered" evidence="10">
    <location>
        <begin position="532"/>
        <end position="583"/>
    </location>
</feature>
<evidence type="ECO:0000256" key="10">
    <source>
        <dbReference type="SAM" id="MobiDB-lite"/>
    </source>
</evidence>
<protein>
    <recommendedName>
        <fullName evidence="13">Afadin-and alpha-actinin-binding protein</fullName>
    </recommendedName>
</protein>
<comment type="caution">
    <text evidence="11">The sequence shown here is derived from an EMBL/GenBank/DDBJ whole genome shotgun (WGS) entry which is preliminary data.</text>
</comment>
<evidence type="ECO:0000256" key="7">
    <source>
        <dbReference type="ARBA" id="ARBA00023054"/>
    </source>
</evidence>
<dbReference type="EMBL" id="JAXCGZ010003811">
    <property type="protein sequence ID" value="KAK7083089.1"/>
    <property type="molecule type" value="Genomic_DNA"/>
</dbReference>
<dbReference type="Proteomes" id="UP001381693">
    <property type="component" value="Unassembled WGS sequence"/>
</dbReference>
<dbReference type="Pfam" id="PF11559">
    <property type="entry name" value="ADIP"/>
    <property type="match status" value="1"/>
</dbReference>
<dbReference type="PANTHER" id="PTHR46507">
    <property type="entry name" value="AFADIN- AND ALPHA-ACTININ-BINDING PROTEIN"/>
    <property type="match status" value="1"/>
</dbReference>
<feature type="compositionally biased region" description="Basic and acidic residues" evidence="10">
    <location>
        <begin position="758"/>
        <end position="768"/>
    </location>
</feature>
<keyword evidence="7 9" id="KW-0175">Coiled coil</keyword>
<evidence type="ECO:0000256" key="8">
    <source>
        <dbReference type="ARBA" id="ARBA00023212"/>
    </source>
</evidence>
<evidence type="ECO:0000256" key="2">
    <source>
        <dbReference type="ARBA" id="ARBA00004300"/>
    </source>
</evidence>
<keyword evidence="6" id="KW-0965">Cell junction</keyword>
<dbReference type="PANTHER" id="PTHR46507:SF4">
    <property type="entry name" value="SSX FAMILY MEMBER 2 INTERACTING PROTEIN"/>
    <property type="match status" value="1"/>
</dbReference>
<evidence type="ECO:0000256" key="9">
    <source>
        <dbReference type="SAM" id="Coils"/>
    </source>
</evidence>
<feature type="compositionally biased region" description="Low complexity" evidence="10">
    <location>
        <begin position="739"/>
        <end position="757"/>
    </location>
</feature>
<keyword evidence="12" id="KW-1185">Reference proteome</keyword>
<keyword evidence="8" id="KW-0206">Cytoskeleton</keyword>
<keyword evidence="4" id="KW-0963">Cytoplasm</keyword>
<dbReference type="GO" id="GO:0034451">
    <property type="term" value="C:centriolar satellite"/>
    <property type="evidence" value="ECO:0007669"/>
    <property type="project" value="TreeGrafter"/>
</dbReference>
<dbReference type="GO" id="GO:0035735">
    <property type="term" value="P:intraciliary transport involved in cilium assembly"/>
    <property type="evidence" value="ECO:0007669"/>
    <property type="project" value="TreeGrafter"/>
</dbReference>
<evidence type="ECO:0000256" key="1">
    <source>
        <dbReference type="ARBA" id="ARBA00004282"/>
    </source>
</evidence>
<dbReference type="GO" id="GO:0070161">
    <property type="term" value="C:anchoring junction"/>
    <property type="evidence" value="ECO:0007669"/>
    <property type="project" value="UniProtKB-SubCell"/>
</dbReference>
<comment type="subcellular location">
    <subcellularLocation>
        <location evidence="1">Cell junction</location>
    </subcellularLocation>
    <subcellularLocation>
        <location evidence="2">Cytoplasm</location>
        <location evidence="2">Cytoskeleton</location>
        <location evidence="2">Microtubule organizing center</location>
        <location evidence="2">Centrosome</location>
    </subcellularLocation>
</comment>
<evidence type="ECO:0000256" key="6">
    <source>
        <dbReference type="ARBA" id="ARBA00022949"/>
    </source>
</evidence>
<accession>A0AAN8XRW6</accession>
<evidence type="ECO:0000313" key="11">
    <source>
        <dbReference type="EMBL" id="KAK7083089.1"/>
    </source>
</evidence>
<reference evidence="11 12" key="1">
    <citation type="submission" date="2023-11" db="EMBL/GenBank/DDBJ databases">
        <title>Halocaridina rubra genome assembly.</title>
        <authorList>
            <person name="Smith C."/>
        </authorList>
    </citation>
    <scope>NUCLEOTIDE SEQUENCE [LARGE SCALE GENOMIC DNA]</scope>
    <source>
        <strain evidence="11">EP-1</strain>
        <tissue evidence="11">Whole</tissue>
    </source>
</reference>
<evidence type="ECO:0008006" key="13">
    <source>
        <dbReference type="Google" id="ProtNLM"/>
    </source>
</evidence>
<comment type="similarity">
    <text evidence="3">Belongs to the ADIP family.</text>
</comment>
<dbReference type="GO" id="GO:0007155">
    <property type="term" value="P:cell adhesion"/>
    <property type="evidence" value="ECO:0007669"/>
    <property type="project" value="UniProtKB-KW"/>
</dbReference>
<evidence type="ECO:0000256" key="5">
    <source>
        <dbReference type="ARBA" id="ARBA00022889"/>
    </source>
</evidence>
<gene>
    <name evidence="11" type="ORF">SK128_015195</name>
</gene>
<feature type="region of interest" description="Disordered" evidence="10">
    <location>
        <begin position="712"/>
        <end position="774"/>
    </location>
</feature>
<dbReference type="GO" id="GO:0036064">
    <property type="term" value="C:ciliary basal body"/>
    <property type="evidence" value="ECO:0007669"/>
    <property type="project" value="TreeGrafter"/>
</dbReference>
<dbReference type="AlphaFoldDB" id="A0AAN8XRW6"/>
<evidence type="ECO:0000313" key="12">
    <source>
        <dbReference type="Proteomes" id="UP001381693"/>
    </source>
</evidence>
<feature type="compositionally biased region" description="Low complexity" evidence="10">
    <location>
        <begin position="572"/>
        <end position="581"/>
    </location>
</feature>
<dbReference type="InterPro" id="IPR021622">
    <property type="entry name" value="Afadin/alpha-actinin-bd"/>
</dbReference>
<organism evidence="11 12">
    <name type="scientific">Halocaridina rubra</name>
    <name type="common">Hawaiian red shrimp</name>
    <dbReference type="NCBI Taxonomy" id="373956"/>
    <lineage>
        <taxon>Eukaryota</taxon>
        <taxon>Metazoa</taxon>
        <taxon>Ecdysozoa</taxon>
        <taxon>Arthropoda</taxon>
        <taxon>Crustacea</taxon>
        <taxon>Multicrustacea</taxon>
        <taxon>Malacostraca</taxon>
        <taxon>Eumalacostraca</taxon>
        <taxon>Eucarida</taxon>
        <taxon>Decapoda</taxon>
        <taxon>Pleocyemata</taxon>
        <taxon>Caridea</taxon>
        <taxon>Atyoidea</taxon>
        <taxon>Atyidae</taxon>
        <taxon>Halocaridina</taxon>
    </lineage>
</organism>